<organism evidence="6 7">
    <name type="scientific">Yimella lutea</name>
    <dbReference type="NCBI Taxonomy" id="587872"/>
    <lineage>
        <taxon>Bacteria</taxon>
        <taxon>Bacillati</taxon>
        <taxon>Actinomycetota</taxon>
        <taxon>Actinomycetes</taxon>
        <taxon>Micrococcales</taxon>
        <taxon>Dermacoccaceae</taxon>
        <taxon>Yimella</taxon>
    </lineage>
</organism>
<dbReference type="PROSITE" id="PS50893">
    <property type="entry name" value="ABC_TRANSPORTER_2"/>
    <property type="match status" value="1"/>
</dbReference>
<evidence type="ECO:0000259" key="5">
    <source>
        <dbReference type="PROSITE" id="PS50893"/>
    </source>
</evidence>
<dbReference type="PANTHER" id="PTHR43335">
    <property type="entry name" value="ABC TRANSPORTER, ATP-BINDING PROTEIN"/>
    <property type="match status" value="1"/>
</dbReference>
<proteinExistence type="inferred from homology"/>
<evidence type="ECO:0000256" key="3">
    <source>
        <dbReference type="ARBA" id="ARBA00022741"/>
    </source>
</evidence>
<evidence type="ECO:0000256" key="2">
    <source>
        <dbReference type="ARBA" id="ARBA00022448"/>
    </source>
</evidence>
<dbReference type="SUPFAM" id="SSF52540">
    <property type="entry name" value="P-loop containing nucleoside triphosphate hydrolases"/>
    <property type="match status" value="1"/>
</dbReference>
<dbReference type="PANTHER" id="PTHR43335:SF4">
    <property type="entry name" value="ABC TRANSPORTER, ATP-BINDING PROTEIN"/>
    <property type="match status" value="1"/>
</dbReference>
<dbReference type="InterPro" id="IPR003439">
    <property type="entry name" value="ABC_transporter-like_ATP-bd"/>
</dbReference>
<comment type="caution">
    <text evidence="6">The sequence shown here is derived from an EMBL/GenBank/DDBJ whole genome shotgun (WGS) entry which is preliminary data.</text>
</comment>
<dbReference type="InterPro" id="IPR027417">
    <property type="entry name" value="P-loop_NTPase"/>
</dbReference>
<dbReference type="InterPro" id="IPR017871">
    <property type="entry name" value="ABC_transporter-like_CS"/>
</dbReference>
<dbReference type="PROSITE" id="PS00211">
    <property type="entry name" value="ABC_TRANSPORTER_1"/>
    <property type="match status" value="1"/>
</dbReference>
<dbReference type="AlphaFoldDB" id="A0A542EE24"/>
<dbReference type="Gene3D" id="3.40.50.300">
    <property type="entry name" value="P-loop containing nucleotide triphosphate hydrolases"/>
    <property type="match status" value="1"/>
</dbReference>
<keyword evidence="7" id="KW-1185">Reference proteome</keyword>
<dbReference type="SMART" id="SM00382">
    <property type="entry name" value="AAA"/>
    <property type="match status" value="1"/>
</dbReference>
<evidence type="ECO:0000313" key="6">
    <source>
        <dbReference type="EMBL" id="TQJ13592.1"/>
    </source>
</evidence>
<reference evidence="6 7" key="1">
    <citation type="submission" date="2019-06" db="EMBL/GenBank/DDBJ databases">
        <title>Sequencing the genomes of 1000 actinobacteria strains.</title>
        <authorList>
            <person name="Klenk H.-P."/>
        </authorList>
    </citation>
    <scope>NUCLEOTIDE SEQUENCE [LARGE SCALE GENOMIC DNA]</scope>
    <source>
        <strain evidence="6 7">DSM 19828</strain>
    </source>
</reference>
<accession>A0A542EE24</accession>
<evidence type="ECO:0000256" key="1">
    <source>
        <dbReference type="ARBA" id="ARBA00005417"/>
    </source>
</evidence>
<dbReference type="OrthoDB" id="9804819at2"/>
<dbReference type="GO" id="GO:0016887">
    <property type="term" value="F:ATP hydrolysis activity"/>
    <property type="evidence" value="ECO:0007669"/>
    <property type="project" value="InterPro"/>
</dbReference>
<protein>
    <submittedName>
        <fullName evidence="6">ABC-2 type transport system ATP-binding protein</fullName>
    </submittedName>
</protein>
<keyword evidence="2" id="KW-0813">Transport</keyword>
<evidence type="ECO:0000313" key="7">
    <source>
        <dbReference type="Proteomes" id="UP000320806"/>
    </source>
</evidence>
<sequence length="314" mass="33666">MTAGSTNESRITFEALTKRYGARTVLDGFDVGVRPGSVTALLGPNGSGKTTALRVLLGLERATSGRALIGGREYRTLDHPVQRIGALLDASWVHPRRSAGDHLAWIARASGIATDNVTRALAEVGLSGVADQSAGTFSLGMRQRLGIAATILGDPRVLVFDEPLNGLDQEGVHWVRDFFARQTEQGRTVLLSTHMLQEVEHTADRIIVLGQGTVLYEGPTDGLESGESAVEIGVREHPDADELVHRLAADHGWRVEPLPAGTGGPGYLLRGAQVEQVTTALADTPLILRRVQESGSLEQLYGRLTATRADYIGR</sequence>
<dbReference type="InterPro" id="IPR003593">
    <property type="entry name" value="AAA+_ATPase"/>
</dbReference>
<dbReference type="Proteomes" id="UP000320806">
    <property type="component" value="Unassembled WGS sequence"/>
</dbReference>
<keyword evidence="3" id="KW-0547">Nucleotide-binding</keyword>
<dbReference type="GO" id="GO:0005524">
    <property type="term" value="F:ATP binding"/>
    <property type="evidence" value="ECO:0007669"/>
    <property type="project" value="UniProtKB-KW"/>
</dbReference>
<feature type="domain" description="ABC transporter" evidence="5">
    <location>
        <begin position="11"/>
        <end position="236"/>
    </location>
</feature>
<dbReference type="RefSeq" id="WP_141927656.1">
    <property type="nucleotide sequence ID" value="NZ_BAABCI010000033.1"/>
</dbReference>
<dbReference type="EMBL" id="VFMO01000001">
    <property type="protein sequence ID" value="TQJ13592.1"/>
    <property type="molecule type" value="Genomic_DNA"/>
</dbReference>
<dbReference type="Pfam" id="PF00005">
    <property type="entry name" value="ABC_tran"/>
    <property type="match status" value="1"/>
</dbReference>
<keyword evidence="4 6" id="KW-0067">ATP-binding</keyword>
<gene>
    <name evidence="6" type="ORF">FB459_1017</name>
</gene>
<comment type="similarity">
    <text evidence="1">Belongs to the ABC transporter superfamily.</text>
</comment>
<name>A0A542EE24_9MICO</name>
<evidence type="ECO:0000256" key="4">
    <source>
        <dbReference type="ARBA" id="ARBA00022840"/>
    </source>
</evidence>